<reference evidence="2" key="2">
    <citation type="journal article" date="2007" name="Science">
        <title>Draft genome sequence of the sexually transmitted pathogen Trichomonas vaginalis.</title>
        <authorList>
            <person name="Carlton J.M."/>
            <person name="Hirt R.P."/>
            <person name="Silva J.C."/>
            <person name="Delcher A.L."/>
            <person name="Schatz M."/>
            <person name="Zhao Q."/>
            <person name="Wortman J.R."/>
            <person name="Bidwell S.L."/>
            <person name="Alsmark U.C.M."/>
            <person name="Besteiro S."/>
            <person name="Sicheritz-Ponten T."/>
            <person name="Noel C.J."/>
            <person name="Dacks J.B."/>
            <person name="Foster P.G."/>
            <person name="Simillion C."/>
            <person name="Van de Peer Y."/>
            <person name="Miranda-Saavedra D."/>
            <person name="Barton G.J."/>
            <person name="Westrop G.D."/>
            <person name="Mueller S."/>
            <person name="Dessi D."/>
            <person name="Fiori P.L."/>
            <person name="Ren Q."/>
            <person name="Paulsen I."/>
            <person name="Zhang H."/>
            <person name="Bastida-Corcuera F.D."/>
            <person name="Simoes-Barbosa A."/>
            <person name="Brown M.T."/>
            <person name="Hayes R.D."/>
            <person name="Mukherjee M."/>
            <person name="Okumura C.Y."/>
            <person name="Schneider R."/>
            <person name="Smith A.J."/>
            <person name="Vanacova S."/>
            <person name="Villalvazo M."/>
            <person name="Haas B.J."/>
            <person name="Pertea M."/>
            <person name="Feldblyum T.V."/>
            <person name="Utterback T.R."/>
            <person name="Shu C.L."/>
            <person name="Osoegawa K."/>
            <person name="de Jong P.J."/>
            <person name="Hrdy I."/>
            <person name="Horvathova L."/>
            <person name="Zubacova Z."/>
            <person name="Dolezal P."/>
            <person name="Malik S.B."/>
            <person name="Logsdon J.M. Jr."/>
            <person name="Henze K."/>
            <person name="Gupta A."/>
            <person name="Wang C.C."/>
            <person name="Dunne R.L."/>
            <person name="Upcroft J.A."/>
            <person name="Upcroft P."/>
            <person name="White O."/>
            <person name="Salzberg S.L."/>
            <person name="Tang P."/>
            <person name="Chiu C.-H."/>
            <person name="Lee Y.-S."/>
            <person name="Embley T.M."/>
            <person name="Coombs G.H."/>
            <person name="Mottram J.C."/>
            <person name="Tachezy J."/>
            <person name="Fraser-Liggett C.M."/>
            <person name="Johnson P.J."/>
        </authorList>
    </citation>
    <scope>NUCLEOTIDE SEQUENCE [LARGE SCALE GENOMIC DNA]</scope>
    <source>
        <strain evidence="2">G3</strain>
    </source>
</reference>
<organism evidence="2 3">
    <name type="scientific">Trichomonas vaginalis (strain ATCC PRA-98 / G3)</name>
    <dbReference type="NCBI Taxonomy" id="412133"/>
    <lineage>
        <taxon>Eukaryota</taxon>
        <taxon>Metamonada</taxon>
        <taxon>Parabasalia</taxon>
        <taxon>Trichomonadida</taxon>
        <taxon>Trichomonadidae</taxon>
        <taxon>Trichomonas</taxon>
    </lineage>
</organism>
<proteinExistence type="predicted"/>
<evidence type="ECO:0000313" key="3">
    <source>
        <dbReference type="Proteomes" id="UP000001542"/>
    </source>
</evidence>
<dbReference type="EMBL" id="DS113249">
    <property type="protein sequence ID" value="EAY15885.1"/>
    <property type="molecule type" value="Genomic_DNA"/>
</dbReference>
<protein>
    <submittedName>
        <fullName evidence="2">Uncharacterized protein</fullName>
    </submittedName>
</protein>
<feature type="region of interest" description="Disordered" evidence="1">
    <location>
        <begin position="407"/>
        <end position="452"/>
    </location>
</feature>
<reference evidence="2" key="1">
    <citation type="submission" date="2006-10" db="EMBL/GenBank/DDBJ databases">
        <authorList>
            <person name="Amadeo P."/>
            <person name="Zhao Q."/>
            <person name="Wortman J."/>
            <person name="Fraser-Liggett C."/>
            <person name="Carlton J."/>
        </authorList>
    </citation>
    <scope>NUCLEOTIDE SEQUENCE</scope>
    <source>
        <strain evidence="2">G3</strain>
    </source>
</reference>
<dbReference type="InParanoid" id="A2DUJ4"/>
<evidence type="ECO:0000256" key="1">
    <source>
        <dbReference type="SAM" id="MobiDB-lite"/>
    </source>
</evidence>
<dbReference type="AlphaFoldDB" id="A2DUJ4"/>
<dbReference type="KEGG" id="tva:4773896"/>
<keyword evidence="3" id="KW-1185">Reference proteome</keyword>
<dbReference type="VEuPathDB" id="TrichDB:TVAGG3_0663150"/>
<dbReference type="RefSeq" id="XP_001328108.1">
    <property type="nucleotide sequence ID" value="XM_001328073.1"/>
</dbReference>
<dbReference type="VEuPathDB" id="TrichDB:TVAG_165130"/>
<name>A2DUJ4_TRIV3</name>
<evidence type="ECO:0000313" key="2">
    <source>
        <dbReference type="EMBL" id="EAY15885.1"/>
    </source>
</evidence>
<feature type="compositionally biased region" description="Basic and acidic residues" evidence="1">
    <location>
        <begin position="427"/>
        <end position="452"/>
    </location>
</feature>
<gene>
    <name evidence="2" type="ORF">TVAG_165130</name>
</gene>
<sequence length="452" mass="51936">MQNIKTINDFKTIEDIRKPREKTTAWSGENENMYNSLINLILNHKKEIQKVPLASSITTAQPWAEKRGMRAGVEDLDGDGTSEVVVYDKAGRSVIINGYKLRDSDFAMRQQYFTEHPSKESRIKEPSVLEWAKAKSYETRVDPNNPWITHSRLTADGQKLAERGYKMPQKPKKTQSVFSIFTKLISPYVKNYFEDLAKEDGVRLIIGEKGGPYNVEFIKKIVSPIVIYRMLYVLLIERTYFFHLKASGSPNLQYDAFKKFIKENPKQFWGFYKDNFLTKDLTKFKDKINVQIVSQAMVSPPIQMDGSDLEDSIVFLLGVKNCQDGYFMQLLGDNEEAGQFIEILKIKSHPENFEHRLRMNTYKEIARDSQRVWFKNLIEIFENSKEGLQRFVWANNVGLNPLSLAKSEQEVEKAGTSSPTKSGKPADLNKDLENKDKGEGEKPKEGEAPQSE</sequence>
<dbReference type="Proteomes" id="UP000001542">
    <property type="component" value="Unassembled WGS sequence"/>
</dbReference>
<accession>A2DUJ4</accession>